<keyword evidence="11" id="KW-1185">Reference proteome</keyword>
<keyword evidence="4 8" id="KW-1003">Cell membrane</keyword>
<evidence type="ECO:0000313" key="10">
    <source>
        <dbReference type="EMBL" id="ESW18961.1"/>
    </source>
</evidence>
<dbReference type="OrthoDB" id="749363at2759"/>
<dbReference type="Gramene" id="ESW18961">
    <property type="protein sequence ID" value="ESW18961"/>
    <property type="gene ID" value="PHAVU_006G085600g"/>
</dbReference>
<accession>V7BQV9</accession>
<evidence type="ECO:0000256" key="3">
    <source>
        <dbReference type="ARBA" id="ARBA00011489"/>
    </source>
</evidence>
<evidence type="ECO:0000256" key="7">
    <source>
        <dbReference type="ARBA" id="ARBA00023136"/>
    </source>
</evidence>
<sequence>MEKTSAVEGARSPMQMKLGGEMEGNTNTLRTAETFLRLLPVGLCVSALVLMLKNSQQNQYGSVDYTDLGAFKYLVHANGICAGYSLFSAVIAAMPRPSTMPRAWTFFLLDQVLTYIILAGGAVSTEFLYLAENGNTDTTWSSACGSFAIYGYALAVFLVLDFT</sequence>
<feature type="transmembrane region" description="Helical" evidence="8">
    <location>
        <begin position="106"/>
        <end position="128"/>
    </location>
</feature>
<comment type="similarity">
    <text evidence="2 8">Belongs to the Casparian strip membrane proteins (CASP) family.</text>
</comment>
<evidence type="ECO:0000256" key="2">
    <source>
        <dbReference type="ARBA" id="ARBA00007651"/>
    </source>
</evidence>
<evidence type="ECO:0000256" key="8">
    <source>
        <dbReference type="RuleBase" id="RU361233"/>
    </source>
</evidence>
<feature type="transmembrane region" description="Helical" evidence="8">
    <location>
        <begin position="73"/>
        <end position="94"/>
    </location>
</feature>
<dbReference type="PANTHER" id="PTHR33573">
    <property type="entry name" value="CASP-LIKE PROTEIN 4A4"/>
    <property type="match status" value="1"/>
</dbReference>
<protein>
    <recommendedName>
        <fullName evidence="8">CASP-like protein</fullName>
    </recommendedName>
</protein>
<dbReference type="eggNOG" id="ENOG502S0J7">
    <property type="taxonomic scope" value="Eukaryota"/>
</dbReference>
<dbReference type="OMA" id="VIMIKNS"/>
<feature type="domain" description="Casparian strip membrane protein" evidence="9">
    <location>
        <begin position="28"/>
        <end position="151"/>
    </location>
</feature>
<evidence type="ECO:0000256" key="5">
    <source>
        <dbReference type="ARBA" id="ARBA00022692"/>
    </source>
</evidence>
<evidence type="ECO:0000313" key="11">
    <source>
        <dbReference type="Proteomes" id="UP000000226"/>
    </source>
</evidence>
<keyword evidence="7 8" id="KW-0472">Membrane</keyword>
<name>V7BQV9_PHAVU</name>
<gene>
    <name evidence="10" type="ORF">PHAVU_006G085600g</name>
</gene>
<dbReference type="InterPro" id="IPR006702">
    <property type="entry name" value="CASP_dom"/>
</dbReference>
<proteinExistence type="inferred from homology"/>
<dbReference type="NCBIfam" id="TIGR01569">
    <property type="entry name" value="A_tha_TIGR01569"/>
    <property type="match status" value="1"/>
</dbReference>
<dbReference type="Pfam" id="PF04535">
    <property type="entry name" value="CASP_dom"/>
    <property type="match status" value="1"/>
</dbReference>
<evidence type="ECO:0000259" key="9">
    <source>
        <dbReference type="Pfam" id="PF04535"/>
    </source>
</evidence>
<dbReference type="AlphaFoldDB" id="V7BQV9"/>
<evidence type="ECO:0000256" key="1">
    <source>
        <dbReference type="ARBA" id="ARBA00004651"/>
    </source>
</evidence>
<reference evidence="11" key="1">
    <citation type="journal article" date="2014" name="Nat. Genet.">
        <title>A reference genome for common bean and genome-wide analysis of dual domestications.</title>
        <authorList>
            <person name="Schmutz J."/>
            <person name="McClean P.E."/>
            <person name="Mamidi S."/>
            <person name="Wu G.A."/>
            <person name="Cannon S.B."/>
            <person name="Grimwood J."/>
            <person name="Jenkins J."/>
            <person name="Shu S."/>
            <person name="Song Q."/>
            <person name="Chavarro C."/>
            <person name="Torres-Torres M."/>
            <person name="Geffroy V."/>
            <person name="Moghaddam S.M."/>
            <person name="Gao D."/>
            <person name="Abernathy B."/>
            <person name="Barry K."/>
            <person name="Blair M."/>
            <person name="Brick M.A."/>
            <person name="Chovatia M."/>
            <person name="Gepts P."/>
            <person name="Goodstein D.M."/>
            <person name="Gonzales M."/>
            <person name="Hellsten U."/>
            <person name="Hyten D.L."/>
            <person name="Jia G."/>
            <person name="Kelly J.D."/>
            <person name="Kudrna D."/>
            <person name="Lee R."/>
            <person name="Richard M.M."/>
            <person name="Miklas P.N."/>
            <person name="Osorno J.M."/>
            <person name="Rodrigues J."/>
            <person name="Thareau V."/>
            <person name="Urrea C.A."/>
            <person name="Wang M."/>
            <person name="Yu Y."/>
            <person name="Zhang M."/>
            <person name="Wing R.A."/>
            <person name="Cregan P.B."/>
            <person name="Rokhsar D.S."/>
            <person name="Jackson S.A."/>
        </authorList>
    </citation>
    <scope>NUCLEOTIDE SEQUENCE [LARGE SCALE GENOMIC DNA]</scope>
    <source>
        <strain evidence="11">cv. G19833</strain>
    </source>
</reference>
<dbReference type="PANTHER" id="PTHR33573:SF46">
    <property type="entry name" value="CASP-LIKE PROTEIN 2A1"/>
    <property type="match status" value="1"/>
</dbReference>
<comment type="subunit">
    <text evidence="3 8">Homodimer and heterodimers.</text>
</comment>
<dbReference type="InterPro" id="IPR006459">
    <property type="entry name" value="CASP/CASPL"/>
</dbReference>
<feature type="transmembrane region" description="Helical" evidence="8">
    <location>
        <begin position="140"/>
        <end position="160"/>
    </location>
</feature>
<evidence type="ECO:0000256" key="4">
    <source>
        <dbReference type="ARBA" id="ARBA00022475"/>
    </source>
</evidence>
<organism evidence="10 11">
    <name type="scientific">Phaseolus vulgaris</name>
    <name type="common">Kidney bean</name>
    <name type="synonym">French bean</name>
    <dbReference type="NCBI Taxonomy" id="3885"/>
    <lineage>
        <taxon>Eukaryota</taxon>
        <taxon>Viridiplantae</taxon>
        <taxon>Streptophyta</taxon>
        <taxon>Embryophyta</taxon>
        <taxon>Tracheophyta</taxon>
        <taxon>Spermatophyta</taxon>
        <taxon>Magnoliopsida</taxon>
        <taxon>eudicotyledons</taxon>
        <taxon>Gunneridae</taxon>
        <taxon>Pentapetalae</taxon>
        <taxon>rosids</taxon>
        <taxon>fabids</taxon>
        <taxon>Fabales</taxon>
        <taxon>Fabaceae</taxon>
        <taxon>Papilionoideae</taxon>
        <taxon>50 kb inversion clade</taxon>
        <taxon>NPAAA clade</taxon>
        <taxon>indigoferoid/millettioid clade</taxon>
        <taxon>Phaseoleae</taxon>
        <taxon>Phaseolus</taxon>
    </lineage>
</organism>
<keyword evidence="5 8" id="KW-0812">Transmembrane</keyword>
<dbReference type="Proteomes" id="UP000000226">
    <property type="component" value="Chromosome 6"/>
</dbReference>
<feature type="transmembrane region" description="Helical" evidence="8">
    <location>
        <begin position="35"/>
        <end position="53"/>
    </location>
</feature>
<dbReference type="STRING" id="3885.V7BQV9"/>
<comment type="subcellular location">
    <subcellularLocation>
        <location evidence="1 8">Cell membrane</location>
        <topology evidence="1 8">Multi-pass membrane protein</topology>
    </subcellularLocation>
</comment>
<dbReference type="EMBL" id="CM002293">
    <property type="protein sequence ID" value="ESW18961.1"/>
    <property type="molecule type" value="Genomic_DNA"/>
</dbReference>
<keyword evidence="6 8" id="KW-1133">Transmembrane helix</keyword>
<dbReference type="GO" id="GO:0005886">
    <property type="term" value="C:plasma membrane"/>
    <property type="evidence" value="ECO:0007669"/>
    <property type="project" value="UniProtKB-SubCell"/>
</dbReference>
<evidence type="ECO:0000256" key="6">
    <source>
        <dbReference type="ARBA" id="ARBA00022989"/>
    </source>
</evidence>